<evidence type="ECO:0000313" key="7">
    <source>
        <dbReference type="EMBL" id="MDX8419857.1"/>
    </source>
</evidence>
<dbReference type="GO" id="GO:0016020">
    <property type="term" value="C:membrane"/>
    <property type="evidence" value="ECO:0007669"/>
    <property type="project" value="UniProtKB-SubCell"/>
</dbReference>
<sequence>MLLSLALIILTGILIGALFKKLGLPSLLGFLIAGILLGPNALNLMDQNILAISGDVREIALIIILAKAGLSLDLSDLKRIGRPAVLMCFLPATFELIGFVLFAPKLLGCTVLEAAIMGAVMGAVSPAVVVPYMSMMLDKKIGTKKGIPQMIIAGSSADDVYVIVIFTALLSFASGQKVSAGTFLQIPVSIFLGIIIGALIGILLSFLFKKIHMRDTLKVLIILAVSFLLVYQENVIKGVISISGLIALISMCILINNRRPVVAKRLCPKFDKLWVGASIFLFVLVGTLVNVRYVVSAGLAMILVLFIGLAFRSLGTWLAILGTNLNRKEKLFTIIAELPKATVQAAIGGVPLARGLSCGNQVLTMSVIAILITAPLGAILIEKTYNKLCTNDAA</sequence>
<evidence type="ECO:0000256" key="1">
    <source>
        <dbReference type="ARBA" id="ARBA00004141"/>
    </source>
</evidence>
<name>A0AB35U5W4_9FIRM</name>
<evidence type="ECO:0000256" key="5">
    <source>
        <dbReference type="SAM" id="Phobius"/>
    </source>
</evidence>
<dbReference type="RefSeq" id="WP_370596133.1">
    <property type="nucleotide sequence ID" value="NZ_JALBUR010000015.1"/>
</dbReference>
<feature type="transmembrane region" description="Helical" evidence="5">
    <location>
        <begin position="273"/>
        <end position="293"/>
    </location>
</feature>
<evidence type="ECO:0000313" key="8">
    <source>
        <dbReference type="Proteomes" id="UP001286174"/>
    </source>
</evidence>
<evidence type="ECO:0000259" key="6">
    <source>
        <dbReference type="Pfam" id="PF00999"/>
    </source>
</evidence>
<dbReference type="GO" id="GO:0015297">
    <property type="term" value="F:antiporter activity"/>
    <property type="evidence" value="ECO:0007669"/>
    <property type="project" value="InterPro"/>
</dbReference>
<keyword evidence="4 5" id="KW-0472">Membrane</keyword>
<feature type="domain" description="Cation/H+ exchanger transmembrane" evidence="6">
    <location>
        <begin position="11"/>
        <end position="379"/>
    </location>
</feature>
<organism evidence="7 8">
    <name type="scientific">Grylomicrobium aquisgranensis</name>
    <dbReference type="NCBI Taxonomy" id="2926318"/>
    <lineage>
        <taxon>Bacteria</taxon>
        <taxon>Bacillati</taxon>
        <taxon>Bacillota</taxon>
        <taxon>Erysipelotrichia</taxon>
        <taxon>Erysipelotrichales</taxon>
        <taxon>Erysipelotrichaceae</taxon>
        <taxon>Grylomicrobium</taxon>
    </lineage>
</organism>
<dbReference type="PANTHER" id="PTHR31102">
    <property type="match status" value="1"/>
</dbReference>
<keyword evidence="3 5" id="KW-1133">Transmembrane helix</keyword>
<keyword evidence="8" id="KW-1185">Reference proteome</keyword>
<dbReference type="InterPro" id="IPR051843">
    <property type="entry name" value="CPA1_transporter"/>
</dbReference>
<feature type="transmembrane region" description="Helical" evidence="5">
    <location>
        <begin position="156"/>
        <end position="174"/>
    </location>
</feature>
<comment type="subcellular location">
    <subcellularLocation>
        <location evidence="1">Membrane</location>
        <topology evidence="1">Multi-pass membrane protein</topology>
    </subcellularLocation>
</comment>
<protein>
    <submittedName>
        <fullName evidence="7">Cation:proton antiporter</fullName>
    </submittedName>
</protein>
<keyword evidence="2 5" id="KW-0812">Transmembrane</keyword>
<evidence type="ECO:0000256" key="2">
    <source>
        <dbReference type="ARBA" id="ARBA00022692"/>
    </source>
</evidence>
<accession>A0AB35U5W4</accession>
<dbReference type="EMBL" id="JALBUR010000015">
    <property type="protein sequence ID" value="MDX8419857.1"/>
    <property type="molecule type" value="Genomic_DNA"/>
</dbReference>
<comment type="caution">
    <text evidence="7">The sequence shown here is derived from an EMBL/GenBank/DDBJ whole genome shotgun (WGS) entry which is preliminary data.</text>
</comment>
<feature type="transmembrane region" description="Helical" evidence="5">
    <location>
        <begin position="115"/>
        <end position="135"/>
    </location>
</feature>
<reference evidence="7 8" key="1">
    <citation type="submission" date="2022-03" db="EMBL/GenBank/DDBJ databases">
        <title>Novel taxa within the pig intestine.</title>
        <authorList>
            <person name="Wylensek D."/>
            <person name="Bishof K."/>
            <person name="Afrizal A."/>
            <person name="Clavel T."/>
        </authorList>
    </citation>
    <scope>NUCLEOTIDE SEQUENCE [LARGE SCALE GENOMIC DNA]</scope>
    <source>
        <strain evidence="7 8">CLA-KB-P133</strain>
    </source>
</reference>
<evidence type="ECO:0000256" key="4">
    <source>
        <dbReference type="ARBA" id="ARBA00023136"/>
    </source>
</evidence>
<evidence type="ECO:0000256" key="3">
    <source>
        <dbReference type="ARBA" id="ARBA00022989"/>
    </source>
</evidence>
<dbReference type="InterPro" id="IPR006153">
    <property type="entry name" value="Cation/H_exchanger_TM"/>
</dbReference>
<dbReference type="AlphaFoldDB" id="A0AB35U5W4"/>
<feature type="transmembrane region" description="Helical" evidence="5">
    <location>
        <begin position="84"/>
        <end position="103"/>
    </location>
</feature>
<feature type="transmembrane region" description="Helical" evidence="5">
    <location>
        <begin position="299"/>
        <end position="321"/>
    </location>
</feature>
<dbReference type="GO" id="GO:1902600">
    <property type="term" value="P:proton transmembrane transport"/>
    <property type="evidence" value="ECO:0007669"/>
    <property type="project" value="InterPro"/>
</dbReference>
<feature type="transmembrane region" description="Helical" evidence="5">
    <location>
        <begin position="186"/>
        <end position="208"/>
    </location>
</feature>
<gene>
    <name evidence="7" type="ORF">MOZ60_07090</name>
</gene>
<dbReference type="Proteomes" id="UP001286174">
    <property type="component" value="Unassembled WGS sequence"/>
</dbReference>
<dbReference type="InterPro" id="IPR038770">
    <property type="entry name" value="Na+/solute_symporter_sf"/>
</dbReference>
<dbReference type="Pfam" id="PF00999">
    <property type="entry name" value="Na_H_Exchanger"/>
    <property type="match status" value="1"/>
</dbReference>
<feature type="transmembrane region" description="Helical" evidence="5">
    <location>
        <begin position="238"/>
        <end position="257"/>
    </location>
</feature>
<dbReference type="Gene3D" id="1.20.1530.20">
    <property type="match status" value="1"/>
</dbReference>
<feature type="transmembrane region" description="Helical" evidence="5">
    <location>
        <begin position="362"/>
        <end position="381"/>
    </location>
</feature>
<proteinExistence type="predicted"/>
<dbReference type="PANTHER" id="PTHR31102:SF1">
    <property type="entry name" value="CATION_H+ EXCHANGER DOMAIN-CONTAINING PROTEIN"/>
    <property type="match status" value="1"/>
</dbReference>